<name>A0A0S4JF57_BODSA</name>
<sequence length="205" mass="22562">MRRYPGLLMPALLADKFWSPFKQDTGGADLRKYGFTSTLKGIVHPSVFTSQVNGIVGGVPLLEDFFWTILTGFDIVHVGDAVEDGSYSKGVYRLAHRRPFLGWTPSSTTLEGEVTIDVPYCLHGEAGGFHGGELSHLTLRSPLVAELQKIREVPTSTLELLQNAEALKMLVALRRAGVKPPLITDRMLRSVSKKQDTWSNALGLQ</sequence>
<evidence type="ECO:0000313" key="1">
    <source>
        <dbReference type="EMBL" id="CUG88611.1"/>
    </source>
</evidence>
<reference evidence="2" key="1">
    <citation type="submission" date="2015-09" db="EMBL/GenBank/DDBJ databases">
        <authorList>
            <consortium name="Pathogen Informatics"/>
        </authorList>
    </citation>
    <scope>NUCLEOTIDE SEQUENCE [LARGE SCALE GENOMIC DNA]</scope>
    <source>
        <strain evidence="2">Lake Konstanz</strain>
    </source>
</reference>
<keyword evidence="2" id="KW-1185">Reference proteome</keyword>
<dbReference type="VEuPathDB" id="TriTrypDB:BSAL_16410"/>
<protein>
    <submittedName>
        <fullName evidence="1">Uncharacterized protein</fullName>
    </submittedName>
</protein>
<accession>A0A0S4JF57</accession>
<evidence type="ECO:0000313" key="2">
    <source>
        <dbReference type="Proteomes" id="UP000051952"/>
    </source>
</evidence>
<dbReference type="AlphaFoldDB" id="A0A0S4JF57"/>
<proteinExistence type="predicted"/>
<dbReference type="Proteomes" id="UP000051952">
    <property type="component" value="Unassembled WGS sequence"/>
</dbReference>
<dbReference type="OrthoDB" id="272317at2759"/>
<dbReference type="OMA" id="ERLWHPF"/>
<organism evidence="1 2">
    <name type="scientific">Bodo saltans</name>
    <name type="common">Flagellated protozoan</name>
    <dbReference type="NCBI Taxonomy" id="75058"/>
    <lineage>
        <taxon>Eukaryota</taxon>
        <taxon>Discoba</taxon>
        <taxon>Euglenozoa</taxon>
        <taxon>Kinetoplastea</taxon>
        <taxon>Metakinetoplastina</taxon>
        <taxon>Eubodonida</taxon>
        <taxon>Bodonidae</taxon>
        <taxon>Bodo</taxon>
    </lineage>
</organism>
<dbReference type="EMBL" id="CYKH01001662">
    <property type="protein sequence ID" value="CUG88611.1"/>
    <property type="molecule type" value="Genomic_DNA"/>
</dbReference>
<gene>
    <name evidence="1" type="ORF">BSAL_16410</name>
</gene>